<evidence type="ECO:0000259" key="1">
    <source>
        <dbReference type="Pfam" id="PF00144"/>
    </source>
</evidence>
<sequence length="394" mass="44037">MRVFYSDIMNNQITLPFKLLLLWLLCSSLLAWGQQRAAATVPIQAVDEVMADFMTKYNVPGAVVAISKDEQLVYAKGYGYADTARKEKMSPGYLFRIASISKPITAIAILKLVEERRLSLDQRVFGSDGILGTRYGTAPYAKDIFAITVRHLLQHTCGGWGNKNGKDPMFLHPTWPVDKLISYTLDSIPLEYTPGERYIYSNFGYCLLGRIIETVTMQTYENYVKNSVLTRLGIKSMRIGGNTLADRVPGETLYYGQQPGGLHPYIYNISRMDAHGGWLASAEDLMTLMAHVDGFSNKPDILSDETIQLMTTVANATDNTTYAYGWRVDGDGNWWHSGSLPGTGTHLKRMANGFNWTVLTNTRVTGGDFFTDLEKVLTTVVSDTTIVWPNPQEF</sequence>
<dbReference type="Gene3D" id="3.40.710.10">
    <property type="entry name" value="DD-peptidase/beta-lactamase superfamily"/>
    <property type="match status" value="1"/>
</dbReference>
<proteinExistence type="predicted"/>
<feature type="domain" description="Beta-lactamase-related" evidence="1">
    <location>
        <begin position="46"/>
        <end position="372"/>
    </location>
</feature>
<gene>
    <name evidence="2" type="ORF">SAMN05421747_11821</name>
</gene>
<reference evidence="2 3" key="1">
    <citation type="submission" date="2016-10" db="EMBL/GenBank/DDBJ databases">
        <authorList>
            <person name="de Groot N.N."/>
        </authorList>
    </citation>
    <scope>NUCLEOTIDE SEQUENCE [LARGE SCALE GENOMIC DNA]</scope>
    <source>
        <strain evidence="2 3">DSM 22900</strain>
    </source>
</reference>
<dbReference type="Pfam" id="PF00144">
    <property type="entry name" value="Beta-lactamase"/>
    <property type="match status" value="1"/>
</dbReference>
<dbReference type="InterPro" id="IPR001466">
    <property type="entry name" value="Beta-lactam-related"/>
</dbReference>
<protein>
    <submittedName>
        <fullName evidence="2">CubicO group peptidase, beta-lactamase class C family</fullName>
    </submittedName>
</protein>
<dbReference type="Proteomes" id="UP000199577">
    <property type="component" value="Unassembled WGS sequence"/>
</dbReference>
<evidence type="ECO:0000313" key="3">
    <source>
        <dbReference type="Proteomes" id="UP000199577"/>
    </source>
</evidence>
<dbReference type="EMBL" id="FOLL01000018">
    <property type="protein sequence ID" value="SFC66703.1"/>
    <property type="molecule type" value="Genomic_DNA"/>
</dbReference>
<organism evidence="2 3">
    <name type="scientific">Parapedobacter composti</name>
    <dbReference type="NCBI Taxonomy" id="623281"/>
    <lineage>
        <taxon>Bacteria</taxon>
        <taxon>Pseudomonadati</taxon>
        <taxon>Bacteroidota</taxon>
        <taxon>Sphingobacteriia</taxon>
        <taxon>Sphingobacteriales</taxon>
        <taxon>Sphingobacteriaceae</taxon>
        <taxon>Parapedobacter</taxon>
    </lineage>
</organism>
<name>A0A1I1L8I2_9SPHI</name>
<dbReference type="OrthoDB" id="9798166at2"/>
<evidence type="ECO:0000313" key="2">
    <source>
        <dbReference type="EMBL" id="SFC66703.1"/>
    </source>
</evidence>
<dbReference type="InterPro" id="IPR012338">
    <property type="entry name" value="Beta-lactam/transpept-like"/>
</dbReference>
<dbReference type="AlphaFoldDB" id="A0A1I1L8I2"/>
<dbReference type="InterPro" id="IPR050491">
    <property type="entry name" value="AmpC-like"/>
</dbReference>
<dbReference type="SUPFAM" id="SSF56601">
    <property type="entry name" value="beta-lactamase/transpeptidase-like"/>
    <property type="match status" value="1"/>
</dbReference>
<keyword evidence="3" id="KW-1185">Reference proteome</keyword>
<dbReference type="PANTHER" id="PTHR46825:SF13">
    <property type="entry name" value="BETA-LACTAMASE-RELATED DOMAIN-CONTAINING PROTEIN"/>
    <property type="match status" value="1"/>
</dbReference>
<dbReference type="STRING" id="623281.SAMN05421747_11821"/>
<dbReference type="PANTHER" id="PTHR46825">
    <property type="entry name" value="D-ALANYL-D-ALANINE-CARBOXYPEPTIDASE/ENDOPEPTIDASE AMPH"/>
    <property type="match status" value="1"/>
</dbReference>
<accession>A0A1I1L8I2</accession>